<dbReference type="Proteomes" id="UP000675940">
    <property type="component" value="Unassembled WGS sequence"/>
</dbReference>
<dbReference type="EMBL" id="JAGISH010000023">
    <property type="protein sequence ID" value="MBP0485090.1"/>
    <property type="molecule type" value="Genomic_DNA"/>
</dbReference>
<dbReference type="Pfam" id="PF13276">
    <property type="entry name" value="HTH_21"/>
    <property type="match status" value="1"/>
</dbReference>
<proteinExistence type="predicted"/>
<feature type="domain" description="HTH-like" evidence="2">
    <location>
        <begin position="5"/>
        <end position="50"/>
    </location>
</feature>
<organism evidence="3 4">
    <name type="scientific">Sagittula salina</name>
    <dbReference type="NCBI Taxonomy" id="2820268"/>
    <lineage>
        <taxon>Bacteria</taxon>
        <taxon>Pseudomonadati</taxon>
        <taxon>Pseudomonadota</taxon>
        <taxon>Alphaproteobacteria</taxon>
        <taxon>Rhodobacterales</taxon>
        <taxon>Roseobacteraceae</taxon>
        <taxon>Sagittula</taxon>
    </lineage>
</organism>
<protein>
    <submittedName>
        <fullName evidence="3">IS3 family transposase</fullName>
    </submittedName>
</protein>
<evidence type="ECO:0000313" key="3">
    <source>
        <dbReference type="EMBL" id="MBP0485090.1"/>
    </source>
</evidence>
<evidence type="ECO:0000313" key="4">
    <source>
        <dbReference type="Proteomes" id="UP000675940"/>
    </source>
</evidence>
<feature type="region of interest" description="Disordered" evidence="1">
    <location>
        <begin position="41"/>
        <end position="83"/>
    </location>
</feature>
<dbReference type="InterPro" id="IPR025948">
    <property type="entry name" value="HTH-like_dom"/>
</dbReference>
<comment type="caution">
    <text evidence="3">The sequence shown here is derived from an EMBL/GenBank/DDBJ whole genome shotgun (WGS) entry which is preliminary data.</text>
</comment>
<accession>A0A940S5K8</accession>
<name>A0A940S5K8_9RHOB</name>
<keyword evidence="4" id="KW-1185">Reference proteome</keyword>
<gene>
    <name evidence="3" type="ORF">J5474_21690</name>
</gene>
<reference evidence="3" key="1">
    <citation type="submission" date="2021-03" db="EMBL/GenBank/DDBJ databases">
        <title>Sagittula salina sp. nov. strain M10.9X isolated from the marine waste.</title>
        <authorList>
            <person name="Satari L."/>
            <person name="Molina-Menor E."/>
            <person name="Vidal-Verdu A."/>
            <person name="Pascual J."/>
            <person name="Pereto J."/>
            <person name="Porcar M."/>
        </authorList>
    </citation>
    <scope>NUCLEOTIDE SEQUENCE</scope>
    <source>
        <strain evidence="3">M10.9X</strain>
    </source>
</reference>
<dbReference type="AlphaFoldDB" id="A0A940S5K8"/>
<sequence length="83" mass="9645">MIERLPEDTWRVYGVRKVWRQLDRGRLAVARCTVARPMKRMGIQDITRGKPQKGDSRPYARRNHGMVDRGNQCTDGGGHRGRR</sequence>
<evidence type="ECO:0000256" key="1">
    <source>
        <dbReference type="SAM" id="MobiDB-lite"/>
    </source>
</evidence>
<evidence type="ECO:0000259" key="2">
    <source>
        <dbReference type="Pfam" id="PF13276"/>
    </source>
</evidence>